<gene>
    <name evidence="2" type="ORF">BW733_13300</name>
</gene>
<reference evidence="2 3" key="1">
    <citation type="journal article" date="2008" name="Int. J. Syst. Evol. Microbiol.">
        <title>Tessaracoccus flavescens sp. nov., isolated from marine sediment.</title>
        <authorList>
            <person name="Lee D.W."/>
            <person name="Lee S.D."/>
        </authorList>
    </citation>
    <scope>NUCLEOTIDE SEQUENCE [LARGE SCALE GENOMIC DNA]</scope>
    <source>
        <strain evidence="2 3">SST-39T</strain>
    </source>
</reference>
<dbReference type="RefSeq" id="WP_077351153.1">
    <property type="nucleotide sequence ID" value="NZ_CP019607.1"/>
</dbReference>
<dbReference type="STRING" id="399497.BW733_13300"/>
<organism evidence="2 3">
    <name type="scientific">Tessaracoccus flavescens</name>
    <dbReference type="NCBI Taxonomy" id="399497"/>
    <lineage>
        <taxon>Bacteria</taxon>
        <taxon>Bacillati</taxon>
        <taxon>Actinomycetota</taxon>
        <taxon>Actinomycetes</taxon>
        <taxon>Propionibacteriales</taxon>
        <taxon>Propionibacteriaceae</taxon>
        <taxon>Tessaracoccus</taxon>
    </lineage>
</organism>
<dbReference type="KEGG" id="tfa:BW733_13300"/>
<evidence type="ECO:0000313" key="2">
    <source>
        <dbReference type="EMBL" id="AQP51650.1"/>
    </source>
</evidence>
<dbReference type="InterPro" id="IPR000182">
    <property type="entry name" value="GNAT_dom"/>
</dbReference>
<feature type="domain" description="N-acetyltransferase" evidence="1">
    <location>
        <begin position="166"/>
        <end position="296"/>
    </location>
</feature>
<dbReference type="OrthoDB" id="9775595at2"/>
<name>A0A1Q2CZS5_9ACTN</name>
<protein>
    <recommendedName>
        <fullName evidence="1">N-acetyltransferase domain-containing protein</fullName>
    </recommendedName>
</protein>
<dbReference type="AlphaFoldDB" id="A0A1Q2CZS5"/>
<dbReference type="InterPro" id="IPR016181">
    <property type="entry name" value="Acyl_CoA_acyltransferase"/>
</dbReference>
<dbReference type="GO" id="GO:0016747">
    <property type="term" value="F:acyltransferase activity, transferring groups other than amino-acyl groups"/>
    <property type="evidence" value="ECO:0007669"/>
    <property type="project" value="InterPro"/>
</dbReference>
<dbReference type="EMBL" id="CP019607">
    <property type="protein sequence ID" value="AQP51650.1"/>
    <property type="molecule type" value="Genomic_DNA"/>
</dbReference>
<sequence>MAEPRFLPAPDAETQRISLRRRRDGGALSDVVGHLIAANDEWMVVLPEDRAEVWIPRGEVESVRKVPERVVLPASDADGLERVFDRTWPGLRRARLGGWILRAGRGVTGRANSALAVGDPELPFEEAAAAVERWSKAPAKLQAVVGGRPFEEALAAGFVAAKETVVMIRDATQPGSVGYASGEAPDEAWIRLSGMGEDQLAEVTAAPASYLRISDVAIGRVCVADRWAVLSCIEVAESARGLGHGRAMLHALIVEASRLGARHLGLQVEASNTIARTLYDAEGFTEHHRYAYLSRP</sequence>
<dbReference type="SUPFAM" id="SSF55729">
    <property type="entry name" value="Acyl-CoA N-acyltransferases (Nat)"/>
    <property type="match status" value="1"/>
</dbReference>
<dbReference type="Pfam" id="PF24553">
    <property type="entry name" value="Rv0428c_C"/>
    <property type="match status" value="1"/>
</dbReference>
<evidence type="ECO:0000313" key="3">
    <source>
        <dbReference type="Proteomes" id="UP000188235"/>
    </source>
</evidence>
<dbReference type="Proteomes" id="UP000188235">
    <property type="component" value="Chromosome"/>
</dbReference>
<keyword evidence="3" id="KW-1185">Reference proteome</keyword>
<evidence type="ECO:0000259" key="1">
    <source>
        <dbReference type="PROSITE" id="PS51186"/>
    </source>
</evidence>
<dbReference type="CDD" id="cd04301">
    <property type="entry name" value="NAT_SF"/>
    <property type="match status" value="1"/>
</dbReference>
<proteinExistence type="predicted"/>
<dbReference type="Gene3D" id="3.40.630.30">
    <property type="match status" value="1"/>
</dbReference>
<accession>A0A1Q2CZS5</accession>
<dbReference type="InterPro" id="IPR056935">
    <property type="entry name" value="Rv0428c-like_C"/>
</dbReference>
<dbReference type="PROSITE" id="PS51186">
    <property type="entry name" value="GNAT"/>
    <property type="match status" value="1"/>
</dbReference>